<dbReference type="GO" id="GO:0005829">
    <property type="term" value="C:cytosol"/>
    <property type="evidence" value="ECO:0007669"/>
    <property type="project" value="TreeGrafter"/>
</dbReference>
<gene>
    <name evidence="10" type="ORF">V9T40_010460</name>
</gene>
<dbReference type="GO" id="GO:0006606">
    <property type="term" value="P:protein import into nucleus"/>
    <property type="evidence" value="ECO:0007669"/>
    <property type="project" value="TreeGrafter"/>
</dbReference>
<dbReference type="Proteomes" id="UP001367676">
    <property type="component" value="Unassembled WGS sequence"/>
</dbReference>
<evidence type="ECO:0000313" key="10">
    <source>
        <dbReference type="EMBL" id="KAK7578255.1"/>
    </source>
</evidence>
<dbReference type="InterPro" id="IPR058669">
    <property type="entry name" value="TPR_IPO7/11-like"/>
</dbReference>
<keyword evidence="4" id="KW-0813">Transport</keyword>
<accession>A0AAN9T8T2</accession>
<dbReference type="Pfam" id="PF25758">
    <property type="entry name" value="TPR_IPO11"/>
    <property type="match status" value="1"/>
</dbReference>
<feature type="compositionally biased region" description="Acidic residues" evidence="8">
    <location>
        <begin position="941"/>
        <end position="962"/>
    </location>
</feature>
<evidence type="ECO:0000313" key="11">
    <source>
        <dbReference type="Proteomes" id="UP001367676"/>
    </source>
</evidence>
<evidence type="ECO:0000256" key="7">
    <source>
        <dbReference type="ARBA" id="ARBA00023242"/>
    </source>
</evidence>
<evidence type="ECO:0000256" key="5">
    <source>
        <dbReference type="ARBA" id="ARBA00022490"/>
    </source>
</evidence>
<dbReference type="InterPro" id="IPR011989">
    <property type="entry name" value="ARM-like"/>
</dbReference>
<dbReference type="InterPro" id="IPR001494">
    <property type="entry name" value="Importin-beta_N"/>
</dbReference>
<dbReference type="PROSITE" id="PS50166">
    <property type="entry name" value="IMPORTIN_B_NT"/>
    <property type="match status" value="1"/>
</dbReference>
<evidence type="ECO:0000256" key="6">
    <source>
        <dbReference type="ARBA" id="ARBA00022927"/>
    </source>
</evidence>
<dbReference type="GO" id="GO:0005635">
    <property type="term" value="C:nuclear envelope"/>
    <property type="evidence" value="ECO:0007669"/>
    <property type="project" value="TreeGrafter"/>
</dbReference>
<feature type="region of interest" description="Disordered" evidence="8">
    <location>
        <begin position="878"/>
        <end position="912"/>
    </location>
</feature>
<comment type="similarity">
    <text evidence="3">Belongs to the importin beta family.</text>
</comment>
<dbReference type="Gene3D" id="1.25.10.10">
    <property type="entry name" value="Leucine-rich Repeat Variant"/>
    <property type="match status" value="1"/>
</dbReference>
<dbReference type="InterPro" id="IPR013713">
    <property type="entry name" value="XPO2_central"/>
</dbReference>
<dbReference type="SMART" id="SM00913">
    <property type="entry name" value="IBN_N"/>
    <property type="match status" value="1"/>
</dbReference>
<protein>
    <recommendedName>
        <fullName evidence="9">Importin N-terminal domain-containing protein</fullName>
    </recommendedName>
</protein>
<dbReference type="Pfam" id="PF03810">
    <property type="entry name" value="IBN_N"/>
    <property type="match status" value="1"/>
</dbReference>
<dbReference type="PANTHER" id="PTHR10997:SF18">
    <property type="entry name" value="D-IMPORTIN 7_RANBP7"/>
    <property type="match status" value="1"/>
</dbReference>
<comment type="caution">
    <text evidence="10">The sequence shown here is derived from an EMBL/GenBank/DDBJ whole genome shotgun (WGS) entry which is preliminary data.</text>
</comment>
<reference evidence="10 11" key="1">
    <citation type="submission" date="2024-03" db="EMBL/GenBank/DDBJ databases">
        <title>Adaptation during the transition from Ophiocordyceps entomopathogen to insect associate is accompanied by gene loss and intensified selection.</title>
        <authorList>
            <person name="Ward C.M."/>
            <person name="Onetto C.A."/>
            <person name="Borneman A.R."/>
        </authorList>
    </citation>
    <scope>NUCLEOTIDE SEQUENCE [LARGE SCALE GENOMIC DNA]</scope>
    <source>
        <strain evidence="10">AWRI1</strain>
        <tissue evidence="10">Single Adult Female</tissue>
    </source>
</reference>
<feature type="domain" description="Importin N-terminal" evidence="9">
    <location>
        <begin position="22"/>
        <end position="101"/>
    </location>
</feature>
<dbReference type="Pfam" id="PF08506">
    <property type="entry name" value="Cse1"/>
    <property type="match status" value="1"/>
</dbReference>
<proteinExistence type="inferred from homology"/>
<keyword evidence="11" id="KW-1185">Reference proteome</keyword>
<feature type="compositionally biased region" description="Acidic residues" evidence="8">
    <location>
        <begin position="882"/>
        <end position="912"/>
    </location>
</feature>
<organism evidence="10 11">
    <name type="scientific">Parthenolecanium corni</name>
    <dbReference type="NCBI Taxonomy" id="536013"/>
    <lineage>
        <taxon>Eukaryota</taxon>
        <taxon>Metazoa</taxon>
        <taxon>Ecdysozoa</taxon>
        <taxon>Arthropoda</taxon>
        <taxon>Hexapoda</taxon>
        <taxon>Insecta</taxon>
        <taxon>Pterygota</taxon>
        <taxon>Neoptera</taxon>
        <taxon>Paraneoptera</taxon>
        <taxon>Hemiptera</taxon>
        <taxon>Sternorrhyncha</taxon>
        <taxon>Coccoidea</taxon>
        <taxon>Coccidae</taxon>
        <taxon>Parthenolecanium</taxon>
    </lineage>
</organism>
<dbReference type="SUPFAM" id="SSF48371">
    <property type="entry name" value="ARM repeat"/>
    <property type="match status" value="1"/>
</dbReference>
<evidence type="ECO:0000256" key="1">
    <source>
        <dbReference type="ARBA" id="ARBA00004123"/>
    </source>
</evidence>
<dbReference type="PANTHER" id="PTHR10997">
    <property type="entry name" value="IMPORTIN-7, 8, 11"/>
    <property type="match status" value="1"/>
</dbReference>
<dbReference type="GO" id="GO:0031267">
    <property type="term" value="F:small GTPase binding"/>
    <property type="evidence" value="ECO:0007669"/>
    <property type="project" value="InterPro"/>
</dbReference>
<dbReference type="EMBL" id="JBBCAQ010000035">
    <property type="protein sequence ID" value="KAK7578255.1"/>
    <property type="molecule type" value="Genomic_DNA"/>
</dbReference>
<evidence type="ECO:0000256" key="4">
    <source>
        <dbReference type="ARBA" id="ARBA00022448"/>
    </source>
</evidence>
<dbReference type="FunFam" id="1.25.10.10:FF:000813">
    <property type="entry name" value="D-Importin 7/RanBP7"/>
    <property type="match status" value="1"/>
</dbReference>
<feature type="region of interest" description="Disordered" evidence="8">
    <location>
        <begin position="935"/>
        <end position="971"/>
    </location>
</feature>
<evidence type="ECO:0000256" key="3">
    <source>
        <dbReference type="ARBA" id="ARBA00007991"/>
    </source>
</evidence>
<dbReference type="AlphaFoldDB" id="A0AAN9T8T2"/>
<evidence type="ECO:0000256" key="2">
    <source>
        <dbReference type="ARBA" id="ARBA00004496"/>
    </source>
</evidence>
<keyword evidence="7" id="KW-0539">Nucleus</keyword>
<evidence type="ECO:0000256" key="8">
    <source>
        <dbReference type="SAM" id="MobiDB-lite"/>
    </source>
</evidence>
<comment type="subcellular location">
    <subcellularLocation>
        <location evidence="2">Cytoplasm</location>
    </subcellularLocation>
    <subcellularLocation>
        <location evidence="1">Nucleus</location>
    </subcellularLocation>
</comment>
<sequence>MDVKELSLILKGTIDPNQRTEAENKLTQIHKIIGFSPSLLQLVMSNELEMPVRQAGAIYLKNLIAQNWVESEPEPGGPIPFNIHEQDRGMIRNSVVEAIIHAPELIRLQLVVCVNTIIKHDFPGRWTQIVDKISIYLQNPEGEKIYGALLCLYQLVKIFVYKKREDRVPLNEAMHLLLPMTYNLMLRLLPDQSEQSVLLQKQVLKVFYSLIQYVLPLEIISKEVFSQWMEILTQIVDRMVPPEANAVDEDERSDTPWWRCKKWATKILYRIFEKYGSPNNVSKEYKEFADWYLKTFSGHVISVMIRILDRHRRKEYVSHAVMQSVLSYLNQAISHAHSWSFLKIHMFGIIQEVIFPLLCHSDADEELWETDPLEYIRVTYDSYEDLLSHKTAAQNLLHSACQKRKQILPKTVQFLMQGLQTPDTDPKHKDGALCMIGAVADILFKKELYKDQMEQMLCNYVFPEFNSPCGFMRARASWTLAHFAETKFQTEPILVEAVRLIVNSLLSDKELRVKVQAALSLQMLLIHQNKVQDYLRPHVKNVTLEVLNVIRETKNDDLTNTLQKIITVYQEELAELAVEMCQHLATTLSQVLETTDGSIEDEYSVTAMSLLNTLETIVSVMEEQTQIIAQIRPIVLQVAVHILREGVMEFYEEALSLLYELTCKEITPELWAVLEILYEVFQRDGSDYFMDMMPLLHNYITVDTNAFLSNENYLLAIFNMCKTILTMEMGEDPEAHAAKLLEVTILQCKGRIDQCIPSFIELVLQRLMREIKTSELRIMCLQVVIAALYYNPQLLFEILNKLQLAVSPTESITSHFIRQWIHDADCFLGLHDRKLCVLGLCTLLLQGEKPPVLSECSKKIIPAMIILFQGLKRAYASRAQENSDDDSDDEAEDSDESDIPEVLSTDEDEINEDDDEYLETLQNKIKHKSTTSPFVISAEVKDDDEEDDDDDDEDYDPSEETPLEGYTTPLDDEDCEIDEYVLFKNVLLALQERDPNFYNMLTADLTPEQNKSLQDIIVLADQRKSAAESKKIEQAGGYAFVQQTVPTSFNFGGTPLGR</sequence>
<name>A0AAN9T8T2_9HEMI</name>
<evidence type="ECO:0000259" key="9">
    <source>
        <dbReference type="PROSITE" id="PS50166"/>
    </source>
</evidence>
<keyword evidence="6" id="KW-0653">Protein transport</keyword>
<dbReference type="InterPro" id="IPR016024">
    <property type="entry name" value="ARM-type_fold"/>
</dbReference>
<keyword evidence="5" id="KW-0963">Cytoplasm</keyword>